<protein>
    <submittedName>
        <fullName evidence="1">Uncharacterized protein</fullName>
    </submittedName>
</protein>
<accession>A0ACC3SBK9</accession>
<evidence type="ECO:0000313" key="1">
    <source>
        <dbReference type="EMBL" id="KAK8206618.1"/>
    </source>
</evidence>
<name>A0ACC3SBK9_9PEZI</name>
<reference evidence="1" key="1">
    <citation type="submission" date="2024-02" db="EMBL/GenBank/DDBJ databases">
        <title>Metagenome Assembled Genome of Zalaria obscura JY119.</title>
        <authorList>
            <person name="Vighnesh L."/>
            <person name="Jagadeeshwari U."/>
            <person name="Venkata Ramana C."/>
            <person name="Sasikala C."/>
        </authorList>
    </citation>
    <scope>NUCLEOTIDE SEQUENCE</scope>
    <source>
        <strain evidence="1">JY119</strain>
    </source>
</reference>
<dbReference type="EMBL" id="JAMKPW020000022">
    <property type="protein sequence ID" value="KAK8206618.1"/>
    <property type="molecule type" value="Genomic_DNA"/>
</dbReference>
<keyword evidence="2" id="KW-1185">Reference proteome</keyword>
<comment type="caution">
    <text evidence="1">The sequence shown here is derived from an EMBL/GenBank/DDBJ whole genome shotgun (WGS) entry which is preliminary data.</text>
</comment>
<sequence length="300" mass="33418">MYTPGPMFVPSPVGSYSSISSRSHTSHHSHSHSHAHSTAHNHAHRPKESRRPSISSVHSSNEDDDFSPYSSEHMRKGRDPVHHHGHKHQHQHHQHGVHSRERGEKRLPAMIEMDEPASPSRSPPSGQVDGPADEPNATPQADPAPTQTEVVVVTVPPPDTTSPATETKTVADNADAATVSSQRPLIKVVSKMRNRMHKYSDQDTLILIIIAMFLPPLAAYLAAPRGSKAWILNMFLSLISLGLLGFIHALFLIFRDWELVEKKKKNKKFVVVPKDAAKEEKKAIKKKAKKEERKVSFVEI</sequence>
<evidence type="ECO:0000313" key="2">
    <source>
        <dbReference type="Proteomes" id="UP001320706"/>
    </source>
</evidence>
<organism evidence="1 2">
    <name type="scientific">Zalaria obscura</name>
    <dbReference type="NCBI Taxonomy" id="2024903"/>
    <lineage>
        <taxon>Eukaryota</taxon>
        <taxon>Fungi</taxon>
        <taxon>Dikarya</taxon>
        <taxon>Ascomycota</taxon>
        <taxon>Pezizomycotina</taxon>
        <taxon>Dothideomycetes</taxon>
        <taxon>Dothideomycetidae</taxon>
        <taxon>Dothideales</taxon>
        <taxon>Zalariaceae</taxon>
        <taxon>Zalaria</taxon>
    </lineage>
</organism>
<proteinExistence type="predicted"/>
<gene>
    <name evidence="1" type="ORF">M8818_004452</name>
</gene>
<dbReference type="Proteomes" id="UP001320706">
    <property type="component" value="Unassembled WGS sequence"/>
</dbReference>